<dbReference type="SUPFAM" id="SSF140809">
    <property type="entry name" value="Rhabdovirus nucleoprotein-like"/>
    <property type="match status" value="1"/>
</dbReference>
<keyword evidence="9" id="KW-1035">Host cytoplasm</keyword>
<dbReference type="InterPro" id="IPR023331">
    <property type="entry name" value="Rhabdovirus_ncapsid_C"/>
</dbReference>
<evidence type="ECO:0000256" key="7">
    <source>
        <dbReference type="ARBA" id="ARBA00022884"/>
    </source>
</evidence>
<keyword evidence="8 13" id="KW-0543">Viral nucleoprotein</keyword>
<dbReference type="OrthoDB" id="22890at10239"/>
<keyword evidence="5" id="KW-0167">Capsid protein</keyword>
<evidence type="ECO:0000259" key="12">
    <source>
        <dbReference type="Pfam" id="PF00945"/>
    </source>
</evidence>
<dbReference type="EMBL" id="KJ432572">
    <property type="protein sequence ID" value="AIW61107.1"/>
    <property type="molecule type" value="Viral_cRNA"/>
</dbReference>
<organism evidence="13 14">
    <name type="scientific">Walkabout Creek virus</name>
    <dbReference type="NCBI Taxonomy" id="1569258"/>
    <lineage>
        <taxon>Viruses</taxon>
        <taxon>Riboviria</taxon>
        <taxon>Orthornavirae</taxon>
        <taxon>Negarnaviricota</taxon>
        <taxon>Haploviricotina</taxon>
        <taxon>Monjiviricetes</taxon>
        <taxon>Mononegavirales</taxon>
        <taxon>Rhabdoviridae</taxon>
        <taxon>Alpharhabdovirinae</taxon>
        <taxon>Sunrhavirus</taxon>
        <taxon>Sunrhavirus walkabout</taxon>
    </lineage>
</organism>
<keyword evidence="7" id="KW-0694">RNA-binding</keyword>
<dbReference type="Pfam" id="PF00945">
    <property type="entry name" value="Rhabdo_ncap"/>
    <property type="match status" value="1"/>
</dbReference>
<keyword evidence="14" id="KW-1185">Reference proteome</keyword>
<dbReference type="GO" id="GO:1990904">
    <property type="term" value="C:ribonucleoprotein complex"/>
    <property type="evidence" value="ECO:0007669"/>
    <property type="project" value="UniProtKB-KW"/>
</dbReference>
<dbReference type="InterPro" id="IPR023330">
    <property type="entry name" value="Rhabdovirus_ncapsid_N"/>
</dbReference>
<dbReference type="Proteomes" id="UP000140123">
    <property type="component" value="Segment"/>
</dbReference>
<keyword evidence="4" id="KW-1139">Helical capsid protein</keyword>
<dbReference type="GO" id="GO:0030430">
    <property type="term" value="C:host cell cytoplasm"/>
    <property type="evidence" value="ECO:0007669"/>
    <property type="project" value="UniProtKB-SubCell"/>
</dbReference>
<dbReference type="GO" id="GO:0019013">
    <property type="term" value="C:viral nucleocapsid"/>
    <property type="evidence" value="ECO:0007669"/>
    <property type="project" value="UniProtKB-KW"/>
</dbReference>
<protein>
    <recommendedName>
        <fullName evidence="3">Nucleoprotein</fullName>
    </recommendedName>
    <alternativeName>
        <fullName evidence="11">Nucleocapsid protein</fullName>
    </alternativeName>
</protein>
<reference evidence="13 14" key="1">
    <citation type="journal article" date="2014" name="Virol Rep">
        <title>Genomic characterisation of Almpiwar virus, Harrison Dam virus and Walkabout Creek virus; three novel rhabdoviruses from northern Australia.</title>
        <authorList>
            <person name="McAllister J."/>
            <person name="Gauci P.J."/>
            <person name="Mitchell I.R."/>
            <person name="Boyle D.B."/>
            <person name="Bulach D.M."/>
            <person name="Weir R.P."/>
            <person name="Melville L.F."/>
            <person name="Davis S.S."/>
            <person name="Gubala A.J."/>
        </authorList>
    </citation>
    <scope>NUCLEOTIDE SEQUENCE [LARGE SCALE GENOMIC DNA]</scope>
    <source>
        <strain evidence="13">CS1056</strain>
    </source>
</reference>
<evidence type="ECO:0000256" key="9">
    <source>
        <dbReference type="ARBA" id="ARBA00023200"/>
    </source>
</evidence>
<dbReference type="GO" id="GO:0019029">
    <property type="term" value="C:helical viral capsid"/>
    <property type="evidence" value="ECO:0007669"/>
    <property type="project" value="UniProtKB-KW"/>
</dbReference>
<name>A0A0A0V296_9RHAB</name>
<dbReference type="GO" id="GO:0003723">
    <property type="term" value="F:RNA binding"/>
    <property type="evidence" value="ECO:0007669"/>
    <property type="project" value="UniProtKB-KW"/>
</dbReference>
<evidence type="ECO:0000256" key="10">
    <source>
        <dbReference type="ARBA" id="ARBA00023274"/>
    </source>
</evidence>
<sequence length="425" mass="47932">MSLSKVYNQLTQKAIGVPLVADKDKPEYPSDVLREGKTIGLVIPNYNGTLQALARAVKHGIEKNKLSCDVAKTYLYYYFREIKEQLETNWISFGITIGAKGQSINPFSIFTVARSGDLTLGESAEADEKDYLWMAIYLLIAYRVGRAAKGDYKTRIAESADRVLKAACPDAPKYLASWGSSDQWINDVNYCKIVAALDMFFFKFKNNEAAICRIGTITSRYRDAAALIGLNHLRRICDGDLTMGLTWIFCPAVSIEFDRLAREGQEVEENFSFTPYIIDLQISRLSPYSTTQNPGVHLFIHATGTFLLKRRSIDARMLDCTGEAGIIRNAGLLAFVINSKMDWKLIYSDNPKEERQGAKGLLVAGDKKSEDLPEGRDAADWYKWLKKRDFSLPEVVLKFMKEQATRIVNPRQDTIGEKIQNMYGD</sequence>
<proteinExistence type="predicted"/>
<keyword evidence="10" id="KW-0687">Ribonucleoprotein</keyword>
<accession>A0A0A0V296</accession>
<keyword evidence="6" id="KW-0946">Virion</keyword>
<evidence type="ECO:0000256" key="6">
    <source>
        <dbReference type="ARBA" id="ARBA00022844"/>
    </source>
</evidence>
<evidence type="ECO:0000313" key="14">
    <source>
        <dbReference type="Proteomes" id="UP000140123"/>
    </source>
</evidence>
<evidence type="ECO:0000256" key="2">
    <source>
        <dbReference type="ARBA" id="ARBA00004328"/>
    </source>
</evidence>
<evidence type="ECO:0000256" key="4">
    <source>
        <dbReference type="ARBA" id="ARBA00022497"/>
    </source>
</evidence>
<evidence type="ECO:0000256" key="3">
    <source>
        <dbReference type="ARBA" id="ARBA00014389"/>
    </source>
</evidence>
<dbReference type="RefSeq" id="YP_009176978.1">
    <property type="nucleotide sequence ID" value="NC_028232.1"/>
</dbReference>
<evidence type="ECO:0000256" key="8">
    <source>
        <dbReference type="ARBA" id="ARBA00023086"/>
    </source>
</evidence>
<dbReference type="InterPro" id="IPR000448">
    <property type="entry name" value="Rhabdo_ncapsid"/>
</dbReference>
<evidence type="ECO:0000256" key="11">
    <source>
        <dbReference type="ARBA" id="ARBA00033344"/>
    </source>
</evidence>
<gene>
    <name evidence="13" type="primary">N</name>
</gene>
<dbReference type="Gene3D" id="1.10.3610.10">
    <property type="entry name" value="Nucleoprotein"/>
    <property type="match status" value="1"/>
</dbReference>
<evidence type="ECO:0000313" key="13">
    <source>
        <dbReference type="EMBL" id="AIW61107.1"/>
    </source>
</evidence>
<dbReference type="InterPro" id="IPR035961">
    <property type="entry name" value="Rhabdovirus_nucleoprotein-like"/>
</dbReference>
<evidence type="ECO:0000256" key="5">
    <source>
        <dbReference type="ARBA" id="ARBA00022561"/>
    </source>
</evidence>
<dbReference type="Gene3D" id="1.10.3570.10">
    <property type="entry name" value="Rhabdovirus nucleocapsid protein like domain"/>
    <property type="match status" value="1"/>
</dbReference>
<dbReference type="KEGG" id="vg:26122650"/>
<feature type="domain" description="Rhabdovirus nucleocapsid" evidence="12">
    <location>
        <begin position="13"/>
        <end position="404"/>
    </location>
</feature>
<evidence type="ECO:0000256" key="1">
    <source>
        <dbReference type="ARBA" id="ARBA00004192"/>
    </source>
</evidence>
<comment type="subcellular location">
    <subcellularLocation>
        <location evidence="1">Host cytoplasm</location>
    </subcellularLocation>
    <subcellularLocation>
        <location evidence="2">Virion</location>
    </subcellularLocation>
</comment>